<proteinExistence type="predicted"/>
<sequence length="778" mass="85253">MDPANEIIQNNSEETLQPQLAHTSLYVPCYPEHSHQPSLQIPSFSFSPLVLVPVNGTADLWFNPCSVPTSLVLLPEVQQLPNYCPVHGHQPGNPQLVLGSAAQQVSEQLNGTPVLSGQEQMEEKPKSEALSDDETKSEFPPGSQTFLDEEEELAGQAFEEYMTIMDSLSPKDEEMEKVEREHGSLLEYLEKLCSEDSELRNVETALDVEFLNSVLFGDPEPAQVSLENQEQKALDLIPEQYSQLSSADSNSNPVTDAASTATSHVKETAPLQRAQSLIFDPPDTKTDTEPNHDGQNSPLSMSRTEPLATDALTKYYNSLDAMSPLYYDGSIFKDYNQSFQFLENIFSDDSPTPALEARGNDGLVEEPAAIIPTGDVSEETSMSLSNLAGTQSPQTSQKLEEGPQPADPLASESPSTTSVSGANNDPHAIAVDEPVPSFRADLLTVTPTLPTSPPAQSDHASPPTQIGEPEEQQSPKNINLESPCLEDYPPPVTTNPSLVADSPAESCDPPIEANLSDSVSVDQSVEPPRELQASPESEVKRTTNKVQTRCNQSPTDQTQQEKARLTDESIIERAEEKKPSEKSAKKTAKLTPQSDGVIYKKQKRRSYRGRQLFQREESHFKERRQATKTANTAEQFSQIGEVEQHQNLAGQVQALIVDGGEKPEANNSNLGTQTGAENALLTKMTQEDKVETLKSEEEVQAASFVRITRSQSLNLITEESVRQTTRSVARSQGKVKHSEMNRSTMKSSPKADIQDKQKNATKLQTLPVSTKDKVSADC</sequence>
<accession>A0ACB7EVC9</accession>
<organism evidence="1 2">
    <name type="scientific">Nibea albiflora</name>
    <name type="common">Yellow drum</name>
    <name type="synonym">Corvina albiflora</name>
    <dbReference type="NCBI Taxonomy" id="240163"/>
    <lineage>
        <taxon>Eukaryota</taxon>
        <taxon>Metazoa</taxon>
        <taxon>Chordata</taxon>
        <taxon>Craniata</taxon>
        <taxon>Vertebrata</taxon>
        <taxon>Euteleostomi</taxon>
        <taxon>Actinopterygii</taxon>
        <taxon>Neopterygii</taxon>
        <taxon>Teleostei</taxon>
        <taxon>Neoteleostei</taxon>
        <taxon>Acanthomorphata</taxon>
        <taxon>Eupercaria</taxon>
        <taxon>Sciaenidae</taxon>
        <taxon>Nibea</taxon>
    </lineage>
</organism>
<name>A0ACB7EVC9_NIBAL</name>
<gene>
    <name evidence="1" type="ORF">GBF38_005089</name>
</gene>
<dbReference type="EMBL" id="CM024809">
    <property type="protein sequence ID" value="KAG8005994.1"/>
    <property type="molecule type" value="Genomic_DNA"/>
</dbReference>
<feature type="non-terminal residue" evidence="1">
    <location>
        <position position="778"/>
    </location>
</feature>
<keyword evidence="2" id="KW-1185">Reference proteome</keyword>
<reference evidence="1" key="1">
    <citation type="submission" date="2020-04" db="EMBL/GenBank/DDBJ databases">
        <title>A chromosome-scale assembly and high-density genetic map of the yellow drum (Nibea albiflora) genome.</title>
        <authorList>
            <person name="Xu D."/>
            <person name="Zhang W."/>
            <person name="Chen R."/>
            <person name="Tan P."/>
            <person name="Wang L."/>
            <person name="Song H."/>
            <person name="Tian L."/>
            <person name="Zhu Q."/>
            <person name="Wang B."/>
        </authorList>
    </citation>
    <scope>NUCLEOTIDE SEQUENCE</scope>
    <source>
        <strain evidence="1">ZJHYS-2018</strain>
    </source>
</reference>
<comment type="caution">
    <text evidence="1">The sequence shown here is derived from an EMBL/GenBank/DDBJ whole genome shotgun (WGS) entry which is preliminary data.</text>
</comment>
<evidence type="ECO:0000313" key="2">
    <source>
        <dbReference type="Proteomes" id="UP000805704"/>
    </source>
</evidence>
<dbReference type="Proteomes" id="UP000805704">
    <property type="component" value="Chromosome 21"/>
</dbReference>
<protein>
    <submittedName>
        <fullName evidence="1">Uncharacterized protein</fullName>
    </submittedName>
</protein>
<evidence type="ECO:0000313" key="1">
    <source>
        <dbReference type="EMBL" id="KAG8005994.1"/>
    </source>
</evidence>